<dbReference type="InterPro" id="IPR016032">
    <property type="entry name" value="Sig_transdc_resp-reg_C-effctor"/>
</dbReference>
<dbReference type="CDD" id="cd06170">
    <property type="entry name" value="LuxR_C_like"/>
    <property type="match status" value="1"/>
</dbReference>
<keyword evidence="4" id="KW-0804">Transcription</keyword>
<dbReference type="GO" id="GO:0006355">
    <property type="term" value="P:regulation of DNA-templated transcription"/>
    <property type="evidence" value="ECO:0007669"/>
    <property type="project" value="InterPro"/>
</dbReference>
<keyword evidence="3" id="KW-0238">DNA-binding</keyword>
<sequence>MIRIAIADDHAIVRGGLKQILAMTPDIVVTAEATNVSDVIEVMRHGDLDLLLLDMAMPGISGVELIVLLQRERPSLPLLILSMHNEGQIVARALKAGASGYVTKDSDPEILLAAIRKVAGGGRFIDPALVDVMVFEASGRDLAPHDLLTEREFQVLDMIAAGLTIGAIADRLHLSPKTVSTHKMRLMHKLEIDSNVDLVRYAIRHGLPRR</sequence>
<feature type="domain" description="Response regulatory" evidence="6">
    <location>
        <begin position="3"/>
        <end position="119"/>
    </location>
</feature>
<dbReference type="PROSITE" id="PS50043">
    <property type="entry name" value="HTH_LUXR_2"/>
    <property type="match status" value="1"/>
</dbReference>
<dbReference type="EMBL" id="MLJW01000090">
    <property type="protein sequence ID" value="OIR00923.1"/>
    <property type="molecule type" value="Genomic_DNA"/>
</dbReference>
<evidence type="ECO:0000259" key="6">
    <source>
        <dbReference type="PROSITE" id="PS50110"/>
    </source>
</evidence>
<accession>A0A1J5RYY4</accession>
<evidence type="ECO:0000256" key="1">
    <source>
        <dbReference type="ARBA" id="ARBA00022553"/>
    </source>
</evidence>
<evidence type="ECO:0000313" key="7">
    <source>
        <dbReference type="EMBL" id="OIR00923.1"/>
    </source>
</evidence>
<organism evidence="7">
    <name type="scientific">mine drainage metagenome</name>
    <dbReference type="NCBI Taxonomy" id="410659"/>
    <lineage>
        <taxon>unclassified sequences</taxon>
        <taxon>metagenomes</taxon>
        <taxon>ecological metagenomes</taxon>
    </lineage>
</organism>
<proteinExistence type="predicted"/>
<dbReference type="InterPro" id="IPR001789">
    <property type="entry name" value="Sig_transdc_resp-reg_receiver"/>
</dbReference>
<keyword evidence="1" id="KW-0597">Phosphoprotein</keyword>
<evidence type="ECO:0000256" key="2">
    <source>
        <dbReference type="ARBA" id="ARBA00023015"/>
    </source>
</evidence>
<dbReference type="InterPro" id="IPR011006">
    <property type="entry name" value="CheY-like_superfamily"/>
</dbReference>
<dbReference type="PANTHER" id="PTHR43214:SF41">
    <property type="entry name" value="NITRATE_NITRITE RESPONSE REGULATOR PROTEIN NARP"/>
    <property type="match status" value="1"/>
</dbReference>
<dbReference type="SUPFAM" id="SSF52172">
    <property type="entry name" value="CheY-like"/>
    <property type="match status" value="1"/>
</dbReference>
<evidence type="ECO:0000256" key="4">
    <source>
        <dbReference type="ARBA" id="ARBA00023163"/>
    </source>
</evidence>
<dbReference type="Gene3D" id="3.40.50.2300">
    <property type="match status" value="1"/>
</dbReference>
<dbReference type="Pfam" id="PF00072">
    <property type="entry name" value="Response_reg"/>
    <property type="match status" value="1"/>
</dbReference>
<dbReference type="SMART" id="SM00448">
    <property type="entry name" value="REC"/>
    <property type="match status" value="1"/>
</dbReference>
<evidence type="ECO:0000256" key="3">
    <source>
        <dbReference type="ARBA" id="ARBA00023125"/>
    </source>
</evidence>
<dbReference type="InterPro" id="IPR058245">
    <property type="entry name" value="NreC/VraR/RcsB-like_REC"/>
</dbReference>
<dbReference type="PRINTS" id="PR00038">
    <property type="entry name" value="HTHLUXR"/>
</dbReference>
<reference evidence="7" key="1">
    <citation type="submission" date="2016-10" db="EMBL/GenBank/DDBJ databases">
        <title>Sequence of Gallionella enrichment culture.</title>
        <authorList>
            <person name="Poehlein A."/>
            <person name="Muehling M."/>
            <person name="Daniel R."/>
        </authorList>
    </citation>
    <scope>NUCLEOTIDE SEQUENCE</scope>
</reference>
<dbReference type="SMART" id="SM00421">
    <property type="entry name" value="HTH_LUXR"/>
    <property type="match status" value="1"/>
</dbReference>
<dbReference type="GO" id="GO:0000160">
    <property type="term" value="P:phosphorelay signal transduction system"/>
    <property type="evidence" value="ECO:0007669"/>
    <property type="project" value="InterPro"/>
</dbReference>
<dbReference type="InterPro" id="IPR039420">
    <property type="entry name" value="WalR-like"/>
</dbReference>
<dbReference type="AlphaFoldDB" id="A0A1J5RYY4"/>
<dbReference type="CDD" id="cd17535">
    <property type="entry name" value="REC_NarL-like"/>
    <property type="match status" value="1"/>
</dbReference>
<gene>
    <name evidence="7" type="primary">uvrY_11</name>
    <name evidence="7" type="ORF">GALL_170630</name>
</gene>
<name>A0A1J5RYY4_9ZZZZ</name>
<evidence type="ECO:0000259" key="5">
    <source>
        <dbReference type="PROSITE" id="PS50043"/>
    </source>
</evidence>
<dbReference type="GO" id="GO:0003677">
    <property type="term" value="F:DNA binding"/>
    <property type="evidence" value="ECO:0007669"/>
    <property type="project" value="UniProtKB-KW"/>
</dbReference>
<dbReference type="PROSITE" id="PS50110">
    <property type="entry name" value="RESPONSE_REGULATORY"/>
    <property type="match status" value="1"/>
</dbReference>
<feature type="domain" description="HTH luxR-type" evidence="5">
    <location>
        <begin position="141"/>
        <end position="206"/>
    </location>
</feature>
<dbReference type="SUPFAM" id="SSF46894">
    <property type="entry name" value="C-terminal effector domain of the bipartite response regulators"/>
    <property type="match status" value="1"/>
</dbReference>
<dbReference type="PANTHER" id="PTHR43214">
    <property type="entry name" value="TWO-COMPONENT RESPONSE REGULATOR"/>
    <property type="match status" value="1"/>
</dbReference>
<dbReference type="InterPro" id="IPR000792">
    <property type="entry name" value="Tscrpt_reg_LuxR_C"/>
</dbReference>
<protein>
    <submittedName>
        <fullName evidence="7">Response regulator UvrY</fullName>
    </submittedName>
</protein>
<comment type="caution">
    <text evidence="7">The sequence shown here is derived from an EMBL/GenBank/DDBJ whole genome shotgun (WGS) entry which is preliminary data.</text>
</comment>
<dbReference type="Pfam" id="PF00196">
    <property type="entry name" value="GerE"/>
    <property type="match status" value="1"/>
</dbReference>
<keyword evidence="2" id="KW-0805">Transcription regulation</keyword>